<dbReference type="PANTHER" id="PTHR46825">
    <property type="entry name" value="D-ALANYL-D-ALANINE-CARBOXYPEPTIDASE/ENDOPEPTIDASE AMPH"/>
    <property type="match status" value="1"/>
</dbReference>
<dbReference type="InterPro" id="IPR001466">
    <property type="entry name" value="Beta-lactam-related"/>
</dbReference>
<evidence type="ECO:0000256" key="2">
    <source>
        <dbReference type="ARBA" id="ARBA00023136"/>
    </source>
</evidence>
<dbReference type="Pfam" id="PF00144">
    <property type="entry name" value="Beta-lactamase"/>
    <property type="match status" value="1"/>
</dbReference>
<proteinExistence type="predicted"/>
<protein>
    <submittedName>
        <fullName evidence="4">Beta-lactamase</fullName>
    </submittedName>
</protein>
<feature type="domain" description="Beta-lactamase-related" evidence="3">
    <location>
        <begin position="173"/>
        <end position="478"/>
    </location>
</feature>
<evidence type="ECO:0000256" key="1">
    <source>
        <dbReference type="ARBA" id="ARBA00004370"/>
    </source>
</evidence>
<comment type="subcellular location">
    <subcellularLocation>
        <location evidence="1">Membrane</location>
    </subcellularLocation>
</comment>
<dbReference type="EMBL" id="JQEC01000040">
    <property type="protein sequence ID" value="KGJ91694.1"/>
    <property type="molecule type" value="Genomic_DNA"/>
</dbReference>
<dbReference type="InterPro" id="IPR012338">
    <property type="entry name" value="Beta-lactam/transpept-like"/>
</dbReference>
<dbReference type="SUPFAM" id="SSF56601">
    <property type="entry name" value="beta-lactamase/transpeptidase-like"/>
    <property type="match status" value="1"/>
</dbReference>
<accession>A0A099KLR2</accession>
<organism evidence="4 5">
    <name type="scientific">Colwellia psychrerythraea</name>
    <name type="common">Vibrio psychroerythus</name>
    <dbReference type="NCBI Taxonomy" id="28229"/>
    <lineage>
        <taxon>Bacteria</taxon>
        <taxon>Pseudomonadati</taxon>
        <taxon>Pseudomonadota</taxon>
        <taxon>Gammaproteobacteria</taxon>
        <taxon>Alteromonadales</taxon>
        <taxon>Colwelliaceae</taxon>
        <taxon>Colwellia</taxon>
    </lineage>
</organism>
<dbReference type="PANTHER" id="PTHR46825:SF11">
    <property type="entry name" value="PENICILLIN-BINDING PROTEIN 4"/>
    <property type="match status" value="1"/>
</dbReference>
<dbReference type="Proteomes" id="UP000029868">
    <property type="component" value="Unassembled WGS sequence"/>
</dbReference>
<evidence type="ECO:0000313" key="4">
    <source>
        <dbReference type="EMBL" id="KGJ91694.1"/>
    </source>
</evidence>
<dbReference type="RefSeq" id="WP_052093773.1">
    <property type="nucleotide sequence ID" value="NZ_JQEC01000040.1"/>
</dbReference>
<name>A0A099KLR2_COLPS</name>
<comment type="caution">
    <text evidence="4">The sequence shown here is derived from an EMBL/GenBank/DDBJ whole genome shotgun (WGS) entry which is preliminary data.</text>
</comment>
<dbReference type="GO" id="GO:0016020">
    <property type="term" value="C:membrane"/>
    <property type="evidence" value="ECO:0007669"/>
    <property type="project" value="UniProtKB-SubCell"/>
</dbReference>
<dbReference type="OrthoDB" id="9799367at2"/>
<dbReference type="Gene3D" id="3.40.710.10">
    <property type="entry name" value="DD-peptidase/beta-lactamase superfamily"/>
    <property type="match status" value="1"/>
</dbReference>
<reference evidence="4 5" key="1">
    <citation type="submission" date="2014-08" db="EMBL/GenBank/DDBJ databases">
        <title>Genomic and Phenotypic Diversity of Colwellia psychrerythraea strains from Disparate Marine Basins.</title>
        <authorList>
            <person name="Techtmann S.M."/>
            <person name="Stelling S.C."/>
            <person name="Utturkar S.M."/>
            <person name="Alshibli N."/>
            <person name="Harris A."/>
            <person name="Brown S.D."/>
            <person name="Hazen T.C."/>
        </authorList>
    </citation>
    <scope>NUCLEOTIDE SEQUENCE [LARGE SCALE GENOMIC DNA]</scope>
    <source>
        <strain evidence="4 5">GAB14E</strain>
    </source>
</reference>
<evidence type="ECO:0000259" key="3">
    <source>
        <dbReference type="Pfam" id="PF00144"/>
    </source>
</evidence>
<sequence length="494" mass="54927">MKYYNLQLISIIFSVAVCTPTALSNEVIQTDEKQRQSASLPSVSPSILPSLLAAFNQGDRQTVSRYLLENINPESIGMYGIEAHIGGMLNNRNTHGKLTLVKHLSMNGSNERAQVIAEHNQFSYILHVNRTTTQPYKINYFYLAEAKSETVIKRKINVDEFKTQLNKFLDNVANHDAFSGTVLVAKNKQVLFQQAFGQANKSFEIANNLSTKFSLGSMNKMFTAIATLQLIGRGKLNFEDKLIDYVDSSWLPKKEAEQITIRQLLTHTSGLGNFFTDEFNNSSKGNYRELSSYKNIIASTPLLFTPGTSNRYSSSGMHMLGLVIEKVSGDSYYDYVDKNIYKEANMVNSASYELDAITPNLAIGYLKMAHSDSWVNNYYSSGIKGGPAGGGYSTVTDLYNFSQALIQFKLLSKEMTEQAYSNKVQYNSPAWYGYGFVVSGAIDDRVVGHNGASLGVDAQLDIHLDKDVVVIILANQSDVVAPVRRKVNELISQL</sequence>
<dbReference type="InterPro" id="IPR050491">
    <property type="entry name" value="AmpC-like"/>
</dbReference>
<evidence type="ECO:0000313" key="5">
    <source>
        <dbReference type="Proteomes" id="UP000029868"/>
    </source>
</evidence>
<keyword evidence="2" id="KW-0472">Membrane</keyword>
<dbReference type="AlphaFoldDB" id="A0A099KLR2"/>
<gene>
    <name evidence="4" type="ORF">GAB14E_3176</name>
</gene>
<dbReference type="PATRIC" id="fig|28229.3.peg.2895"/>